<protein>
    <submittedName>
        <fullName evidence="3">Uncharacterized protein (TIGR02058 family)</fullName>
    </submittedName>
</protein>
<evidence type="ECO:0000313" key="3">
    <source>
        <dbReference type="EMBL" id="MBP1919931.1"/>
    </source>
</evidence>
<evidence type="ECO:0000256" key="2">
    <source>
        <dbReference type="ARBA" id="ARBA00023134"/>
    </source>
</evidence>
<dbReference type="Pfam" id="PF09585">
    <property type="entry name" value="Lin0512_fam"/>
    <property type="match status" value="1"/>
</dbReference>
<keyword evidence="1" id="KW-0547">Nucleotide-binding</keyword>
<evidence type="ECO:0000313" key="4">
    <source>
        <dbReference type="Proteomes" id="UP001519271"/>
    </source>
</evidence>
<keyword evidence="2" id="KW-0342">GTP-binding</keyword>
<dbReference type="Gene3D" id="3.30.1330.20">
    <property type="entry name" value="Tubulin/FtsZ, C-terminal domain"/>
    <property type="match status" value="1"/>
</dbReference>
<name>A0ABS4G5X1_9CLOT</name>
<dbReference type="PANTHER" id="PTHR34784:SF1">
    <property type="entry name" value="50S RIBOSOMAL PROTEIN L34"/>
    <property type="match status" value="1"/>
</dbReference>
<accession>A0ABS4G5X1</accession>
<comment type="caution">
    <text evidence="3">The sequence shown here is derived from an EMBL/GenBank/DDBJ whole genome shotgun (WGS) entry which is preliminary data.</text>
</comment>
<dbReference type="NCBIfam" id="TIGR02058">
    <property type="entry name" value="lin0512_fam"/>
    <property type="match status" value="1"/>
</dbReference>
<dbReference type="InterPro" id="IPR037103">
    <property type="entry name" value="Tubulin/FtsZ-like_C"/>
</dbReference>
<dbReference type="EMBL" id="JAGGKC010000021">
    <property type="protein sequence ID" value="MBP1919931.1"/>
    <property type="molecule type" value="Genomic_DNA"/>
</dbReference>
<evidence type="ECO:0000256" key="1">
    <source>
        <dbReference type="ARBA" id="ARBA00022741"/>
    </source>
</evidence>
<sequence length="117" mass="12385">MLKRYVIEIGMGADLHGGDITKAAVKAVKDAVSRSCLCGIEDILEKDVLKMHVHVKIGCTDPERVDKAAVLKAVPVGNREIEVVKGGLNAHGLQVPVFGAGETIEIVIAVLTVSVDM</sequence>
<reference evidence="3 4" key="1">
    <citation type="submission" date="2021-03" db="EMBL/GenBank/DDBJ databases">
        <title>Genomic Encyclopedia of Type Strains, Phase IV (KMG-IV): sequencing the most valuable type-strain genomes for metagenomic binning, comparative biology and taxonomic classification.</title>
        <authorList>
            <person name="Goeker M."/>
        </authorList>
    </citation>
    <scope>NUCLEOTIDE SEQUENCE [LARGE SCALE GENOMIC DNA]</scope>
    <source>
        <strain evidence="3 4">DSM 6139</strain>
    </source>
</reference>
<organism evidence="3 4">
    <name type="scientific">Youngiibacter multivorans</name>
    <dbReference type="NCBI Taxonomy" id="937251"/>
    <lineage>
        <taxon>Bacteria</taxon>
        <taxon>Bacillati</taxon>
        <taxon>Bacillota</taxon>
        <taxon>Clostridia</taxon>
        <taxon>Eubacteriales</taxon>
        <taxon>Clostridiaceae</taxon>
        <taxon>Youngiibacter</taxon>
    </lineage>
</organism>
<dbReference type="PANTHER" id="PTHR34784">
    <property type="entry name" value="50S RIBOSOMAL PROTEIN L34"/>
    <property type="match status" value="1"/>
</dbReference>
<dbReference type="Proteomes" id="UP001519271">
    <property type="component" value="Unassembled WGS sequence"/>
</dbReference>
<gene>
    <name evidence="3" type="ORF">J2Z34_002427</name>
</gene>
<proteinExistence type="predicted"/>
<dbReference type="InterPro" id="IPR011719">
    <property type="entry name" value="CHP02058"/>
</dbReference>
<keyword evidence="4" id="KW-1185">Reference proteome</keyword>
<dbReference type="RefSeq" id="WP_209460116.1">
    <property type="nucleotide sequence ID" value="NZ_JAGGKC010000021.1"/>
</dbReference>